<gene>
    <name evidence="1" type="ORF">LWI29_002279</name>
</gene>
<dbReference type="AlphaFoldDB" id="A0AA39V643"/>
<organism evidence="1 2">
    <name type="scientific">Acer saccharum</name>
    <name type="common">Sugar maple</name>
    <dbReference type="NCBI Taxonomy" id="4024"/>
    <lineage>
        <taxon>Eukaryota</taxon>
        <taxon>Viridiplantae</taxon>
        <taxon>Streptophyta</taxon>
        <taxon>Embryophyta</taxon>
        <taxon>Tracheophyta</taxon>
        <taxon>Spermatophyta</taxon>
        <taxon>Magnoliopsida</taxon>
        <taxon>eudicotyledons</taxon>
        <taxon>Gunneridae</taxon>
        <taxon>Pentapetalae</taxon>
        <taxon>rosids</taxon>
        <taxon>malvids</taxon>
        <taxon>Sapindales</taxon>
        <taxon>Sapindaceae</taxon>
        <taxon>Hippocastanoideae</taxon>
        <taxon>Acereae</taxon>
        <taxon>Acer</taxon>
    </lineage>
</organism>
<reference evidence="1" key="2">
    <citation type="submission" date="2023-06" db="EMBL/GenBank/DDBJ databases">
        <authorList>
            <person name="Swenson N.G."/>
            <person name="Wegrzyn J.L."/>
            <person name="Mcevoy S.L."/>
        </authorList>
    </citation>
    <scope>NUCLEOTIDE SEQUENCE</scope>
    <source>
        <strain evidence="1">NS2018</strain>
        <tissue evidence="1">Leaf</tissue>
    </source>
</reference>
<protein>
    <submittedName>
        <fullName evidence="1">Uncharacterized protein</fullName>
    </submittedName>
</protein>
<keyword evidence="2" id="KW-1185">Reference proteome</keyword>
<reference evidence="1" key="1">
    <citation type="journal article" date="2022" name="Plant J.">
        <title>Strategies of tolerance reflected in two North American maple genomes.</title>
        <authorList>
            <person name="McEvoy S.L."/>
            <person name="Sezen U.U."/>
            <person name="Trouern-Trend A."/>
            <person name="McMahon S.M."/>
            <person name="Schaberg P.G."/>
            <person name="Yang J."/>
            <person name="Wegrzyn J.L."/>
            <person name="Swenson N.G."/>
        </authorList>
    </citation>
    <scope>NUCLEOTIDE SEQUENCE</scope>
    <source>
        <strain evidence="1">NS2018</strain>
    </source>
</reference>
<evidence type="ECO:0000313" key="2">
    <source>
        <dbReference type="Proteomes" id="UP001168877"/>
    </source>
</evidence>
<sequence>MTFNSLKVPKKVNPAITKGFRDLELSFLDYVPREKCVKREFLAFSIGGGVSFVGGSSSLVLSRGVTSKAIESSTRSRKRKLGNEVANESMNPRLKIAMEKLAHVFFNERHENDVLIGTNRLLEQVVTSLGEGVKFFGLFMNIAIMRSMSALICFNISMLFPRAAHVSFVFPFSTKLTKVGLTSETSFSCMRSGSSSWLDLDFVMIFGALKECRFSEGNWSVCSSTRYFSLVTKEFHKLQSRG</sequence>
<proteinExistence type="predicted"/>
<accession>A0AA39V643</accession>
<dbReference type="Proteomes" id="UP001168877">
    <property type="component" value="Unassembled WGS sequence"/>
</dbReference>
<comment type="caution">
    <text evidence="1">The sequence shown here is derived from an EMBL/GenBank/DDBJ whole genome shotgun (WGS) entry which is preliminary data.</text>
</comment>
<dbReference type="EMBL" id="JAUESC010000388">
    <property type="protein sequence ID" value="KAK0570506.1"/>
    <property type="molecule type" value="Genomic_DNA"/>
</dbReference>
<evidence type="ECO:0000313" key="1">
    <source>
        <dbReference type="EMBL" id="KAK0570506.1"/>
    </source>
</evidence>
<name>A0AA39V643_ACESA</name>